<evidence type="ECO:0000313" key="3">
    <source>
        <dbReference type="Proteomes" id="UP000259465"/>
    </source>
</evidence>
<dbReference type="EMBL" id="CP031968">
    <property type="protein sequence ID" value="AXT48334.1"/>
    <property type="molecule type" value="Genomic_DNA"/>
</dbReference>
<proteinExistence type="predicted"/>
<evidence type="ECO:0000256" key="1">
    <source>
        <dbReference type="SAM" id="Phobius"/>
    </source>
</evidence>
<dbReference type="GeneID" id="58561909"/>
<protein>
    <submittedName>
        <fullName evidence="2">DUF485 domain-containing protein</fullName>
    </submittedName>
</protein>
<dbReference type="PANTHER" id="PTHR38598">
    <property type="entry name" value="INNER MEMBRANE PROTEIN YJCH"/>
    <property type="match status" value="1"/>
</dbReference>
<dbReference type="PANTHER" id="PTHR38598:SF1">
    <property type="entry name" value="INNER MEMBRANE PROTEIN YJCH"/>
    <property type="match status" value="1"/>
</dbReference>
<keyword evidence="3" id="KW-1185">Reference proteome</keyword>
<keyword evidence="1" id="KW-1133">Transmembrane helix</keyword>
<evidence type="ECO:0000313" key="2">
    <source>
        <dbReference type="EMBL" id="AXT48334.1"/>
    </source>
</evidence>
<dbReference type="RefSeq" id="WP_019101120.1">
    <property type="nucleotide sequence ID" value="NZ_CP031968.1"/>
</dbReference>
<reference evidence="2 3" key="1">
    <citation type="submission" date="2018-08" db="EMBL/GenBank/DDBJ databases">
        <title>Complete genome sequence of JP2-74.</title>
        <authorList>
            <person name="Wu L."/>
        </authorList>
    </citation>
    <scope>NUCLEOTIDE SEQUENCE [LARGE SCALE GENOMIC DNA]</scope>
    <source>
        <strain evidence="2 3">JP2-74</strain>
    </source>
</reference>
<feature type="transmembrane region" description="Helical" evidence="1">
    <location>
        <begin position="25"/>
        <end position="47"/>
    </location>
</feature>
<dbReference type="InterPro" id="IPR052959">
    <property type="entry name" value="Inner_membrane_assoc"/>
</dbReference>
<gene>
    <name evidence="2" type="ORF">D1345_20150</name>
</gene>
<dbReference type="InterPro" id="IPR007436">
    <property type="entry name" value="DUF485"/>
</dbReference>
<keyword evidence="1" id="KW-0812">Transmembrane</keyword>
<keyword evidence="1" id="KW-0472">Membrane</keyword>
<dbReference type="Proteomes" id="UP000259465">
    <property type="component" value="Chromosome"/>
</dbReference>
<dbReference type="Pfam" id="PF04341">
    <property type="entry name" value="DUF485"/>
    <property type="match status" value="1"/>
</dbReference>
<dbReference type="GO" id="GO:0005886">
    <property type="term" value="C:plasma membrane"/>
    <property type="evidence" value="ECO:0007669"/>
    <property type="project" value="TreeGrafter"/>
</dbReference>
<name>A0AAD0RUZ8_9NEIS</name>
<sequence>MTPQQQQAILNHPAFQQLASRKTRLGWSLTAVMLLLYYGFILVLAFAPQWLARPIGAGVTTLGMPVGVAIILAAFALTGIYVRQANKRLDPLNDEVLRECQP</sequence>
<dbReference type="AlphaFoldDB" id="A0AAD0RUZ8"/>
<feature type="transmembrane region" description="Helical" evidence="1">
    <location>
        <begin position="59"/>
        <end position="82"/>
    </location>
</feature>
<organism evidence="2 3">
    <name type="scientific">Chromobacterium rhizoryzae</name>
    <dbReference type="NCBI Taxonomy" id="1778675"/>
    <lineage>
        <taxon>Bacteria</taxon>
        <taxon>Pseudomonadati</taxon>
        <taxon>Pseudomonadota</taxon>
        <taxon>Betaproteobacteria</taxon>
        <taxon>Neisseriales</taxon>
        <taxon>Chromobacteriaceae</taxon>
        <taxon>Chromobacterium</taxon>
    </lineage>
</organism>
<dbReference type="KEGG" id="crz:D1345_20150"/>
<accession>A0AAD0RUZ8</accession>